<dbReference type="Proteomes" id="UP000317238">
    <property type="component" value="Unassembled WGS sequence"/>
</dbReference>
<dbReference type="GO" id="GO:0047580">
    <property type="term" value="F:4-hydroxyproline epimerase activity"/>
    <property type="evidence" value="ECO:0007669"/>
    <property type="project" value="UniProtKB-EC"/>
</dbReference>
<name>A0A5C5Y2U8_9PLAN</name>
<dbReference type="InterPro" id="IPR008794">
    <property type="entry name" value="Pro_racemase_fam"/>
</dbReference>
<dbReference type="PIRSF" id="PIRSF029792">
    <property type="entry name" value="Pro_racemase"/>
    <property type="match status" value="1"/>
</dbReference>
<organism evidence="2 3">
    <name type="scientific">Crateriforma conspicua</name>
    <dbReference type="NCBI Taxonomy" id="2527996"/>
    <lineage>
        <taxon>Bacteria</taxon>
        <taxon>Pseudomonadati</taxon>
        <taxon>Planctomycetota</taxon>
        <taxon>Planctomycetia</taxon>
        <taxon>Planctomycetales</taxon>
        <taxon>Planctomycetaceae</taxon>
        <taxon>Crateriforma</taxon>
    </lineage>
</organism>
<comment type="similarity">
    <text evidence="1">Belongs to the proline racemase family.</text>
</comment>
<dbReference type="EMBL" id="SJPL01000001">
    <property type="protein sequence ID" value="TWT67802.1"/>
    <property type="molecule type" value="Genomic_DNA"/>
</dbReference>
<dbReference type="PANTHER" id="PTHR33442">
    <property type="entry name" value="TRANS-3-HYDROXY-L-PROLINE DEHYDRATASE"/>
    <property type="match status" value="1"/>
</dbReference>
<dbReference type="Pfam" id="PF05544">
    <property type="entry name" value="Pro_racemase"/>
    <property type="match status" value="1"/>
</dbReference>
<protein>
    <submittedName>
        <fullName evidence="2">4-hydroxyproline epimerase</fullName>
        <ecNumber evidence="2">5.1.1.8</ecNumber>
    </submittedName>
</protein>
<keyword evidence="3" id="KW-1185">Reference proteome</keyword>
<dbReference type="SUPFAM" id="SSF54506">
    <property type="entry name" value="Diaminopimelate epimerase-like"/>
    <property type="match status" value="1"/>
</dbReference>
<gene>
    <name evidence="2" type="ORF">Pan14r_00390</name>
</gene>
<keyword evidence="2" id="KW-0413">Isomerase</keyword>
<dbReference type="SFLD" id="SFLDS00028">
    <property type="entry name" value="Proline_Racemase"/>
    <property type="match status" value="1"/>
</dbReference>
<proteinExistence type="inferred from homology"/>
<comment type="caution">
    <text evidence="2">The sequence shown here is derived from an EMBL/GenBank/DDBJ whole genome shotgun (WGS) entry which is preliminary data.</text>
</comment>
<accession>A0A5C5Y2U8</accession>
<dbReference type="PANTHER" id="PTHR33442:SF1">
    <property type="entry name" value="TRANS-3-HYDROXY-L-PROLINE DEHYDRATASE"/>
    <property type="match status" value="1"/>
</dbReference>
<evidence type="ECO:0000313" key="2">
    <source>
        <dbReference type="EMBL" id="TWT67802.1"/>
    </source>
</evidence>
<dbReference type="Gene3D" id="3.10.310.10">
    <property type="entry name" value="Diaminopimelate Epimerase, Chain A, domain 1"/>
    <property type="match status" value="2"/>
</dbReference>
<reference evidence="2 3" key="1">
    <citation type="submission" date="2019-02" db="EMBL/GenBank/DDBJ databases">
        <title>Deep-cultivation of Planctomycetes and their phenomic and genomic characterization uncovers novel biology.</title>
        <authorList>
            <person name="Wiegand S."/>
            <person name="Jogler M."/>
            <person name="Boedeker C."/>
            <person name="Pinto D."/>
            <person name="Vollmers J."/>
            <person name="Rivas-Marin E."/>
            <person name="Kohn T."/>
            <person name="Peeters S.H."/>
            <person name="Heuer A."/>
            <person name="Rast P."/>
            <person name="Oberbeckmann S."/>
            <person name="Bunk B."/>
            <person name="Jeske O."/>
            <person name="Meyerdierks A."/>
            <person name="Storesund J.E."/>
            <person name="Kallscheuer N."/>
            <person name="Luecker S."/>
            <person name="Lage O.M."/>
            <person name="Pohl T."/>
            <person name="Merkel B.J."/>
            <person name="Hornburger P."/>
            <person name="Mueller R.-W."/>
            <person name="Bruemmer F."/>
            <person name="Labrenz M."/>
            <person name="Spormann A.M."/>
            <person name="Op Den Camp H."/>
            <person name="Overmann J."/>
            <person name="Amann R."/>
            <person name="Jetten M.S.M."/>
            <person name="Mascher T."/>
            <person name="Medema M.H."/>
            <person name="Devos D.P."/>
            <person name="Kaster A.-K."/>
            <person name="Ovreas L."/>
            <person name="Rohde M."/>
            <person name="Galperin M.Y."/>
            <person name="Jogler C."/>
        </authorList>
    </citation>
    <scope>NUCLEOTIDE SEQUENCE [LARGE SCALE GENOMIC DNA]</scope>
    <source>
        <strain evidence="2 3">Pan14r</strain>
    </source>
</reference>
<dbReference type="EC" id="5.1.1.8" evidence="2"/>
<evidence type="ECO:0000256" key="1">
    <source>
        <dbReference type="ARBA" id="ARBA00007529"/>
    </source>
</evidence>
<dbReference type="AlphaFoldDB" id="A0A5C5Y2U8"/>
<dbReference type="RefSeq" id="WP_196784788.1">
    <property type="nucleotide sequence ID" value="NZ_CP036319.1"/>
</dbReference>
<sequence length="313" mass="33982">MLRRVHFIDSHTAGEPTRTIVAGLPDLGTQCVADRRRRLVQQQDAFRHLVLAEPRGSEILVGALLIDDLPDTQDTGVVFFNNVGALHMCGHGTIGVAVTLAYLGRIDSGRHTIQTSVGPVQFELSDDLHTVRLQNVPSYRLAHDVAVTLDDGRTIHGDVAWGGNWFFLTEHNDDPLTLSNVDALTIHCQQIKAALQRQGISGDQGREIDHIELYQSVGPLAGRNFVLCPGGQFDRSPCGTGTSAKVACLAADGHLKPGQKWRQQSVTGTWFEASYEAADHGQVIPTIQGDAWITADGTLLFDTDDPLAAGARW</sequence>
<evidence type="ECO:0000313" key="3">
    <source>
        <dbReference type="Proteomes" id="UP000317238"/>
    </source>
</evidence>